<proteinExistence type="predicted"/>
<accession>A0A2W4IWM4</accession>
<sequence length="127" mass="14366">MTAWLVSEDGFRLARVDSVVSVTLDVVNDRDDPTKYHPTKWLARAPKVRLMVGIQGNDAMCALTCPGRDAAEALKQLVATLAETQAKHDQAGDTVFVHAMYVHWPSPVPRQLWQVTRDMPDQEWIRR</sequence>
<comment type="caution">
    <text evidence="1">The sequence shown here is derived from an EMBL/GenBank/DDBJ whole genome shotgun (WGS) entry which is preliminary data.</text>
</comment>
<dbReference type="EMBL" id="QGUI01000808">
    <property type="protein sequence ID" value="PZM90911.1"/>
    <property type="molecule type" value="Genomic_DNA"/>
</dbReference>
<dbReference type="AlphaFoldDB" id="A0A2W4IWM4"/>
<name>A0A2W4IWM4_9PSEU</name>
<reference evidence="1" key="1">
    <citation type="submission" date="2018-05" db="EMBL/GenBank/DDBJ databases">
        <authorList>
            <person name="Lanie J.A."/>
            <person name="Ng W.-L."/>
            <person name="Kazmierczak K.M."/>
            <person name="Andrzejewski T.M."/>
            <person name="Davidsen T.M."/>
            <person name="Wayne K.J."/>
            <person name="Tettelin H."/>
            <person name="Glass J.I."/>
            <person name="Rusch D."/>
            <person name="Podicherti R."/>
            <person name="Tsui H.-C.T."/>
            <person name="Winkler M.E."/>
        </authorList>
    </citation>
    <scope>NUCLEOTIDE SEQUENCE</scope>
    <source>
        <strain evidence="1">ZC4RG45</strain>
    </source>
</reference>
<gene>
    <name evidence="1" type="ORF">DIU77_17330</name>
</gene>
<organism evidence="1">
    <name type="scientific">Thermocrispum agreste</name>
    <dbReference type="NCBI Taxonomy" id="37925"/>
    <lineage>
        <taxon>Bacteria</taxon>
        <taxon>Bacillati</taxon>
        <taxon>Actinomycetota</taxon>
        <taxon>Actinomycetes</taxon>
        <taxon>Pseudonocardiales</taxon>
        <taxon>Pseudonocardiaceae</taxon>
        <taxon>Thermocrispum</taxon>
    </lineage>
</organism>
<protein>
    <submittedName>
        <fullName evidence="1">Uncharacterized protein</fullName>
    </submittedName>
</protein>
<evidence type="ECO:0000313" key="1">
    <source>
        <dbReference type="EMBL" id="PZM90911.1"/>
    </source>
</evidence>